<dbReference type="AlphaFoldDB" id="A0A4C2EJ86"/>
<accession>A0A4C2EJ86</accession>
<evidence type="ECO:0000313" key="4">
    <source>
        <dbReference type="Proteomes" id="UP000304382"/>
    </source>
</evidence>
<name>A0A4C2EJ86_9EURY</name>
<feature type="transmembrane region" description="Helical" evidence="1">
    <location>
        <begin position="36"/>
        <end position="56"/>
    </location>
</feature>
<feature type="transmembrane region" description="Helical" evidence="1">
    <location>
        <begin position="6"/>
        <end position="24"/>
    </location>
</feature>
<protein>
    <recommendedName>
        <fullName evidence="2">DZANK-type domain-containing protein</fullName>
    </recommendedName>
</protein>
<dbReference type="RefSeq" id="WP_137684004.1">
    <property type="nucleotide sequence ID" value="NZ_BIXZ01000003.1"/>
</dbReference>
<sequence>MSSHVVLFAIFAFVWALVAFAIGIDASRRDRHGGFWAVVTFLTGLFGPVLYGLVVLTTSDPTDGGESDDEPDSGLVRVCPTCSSKCDPAKHYCGECGDELGPEDESPVGRRLKTGSKRYCSNCKSEVDHTANTCPSCGAVF</sequence>
<evidence type="ECO:0000259" key="2">
    <source>
        <dbReference type="Pfam" id="PF12773"/>
    </source>
</evidence>
<gene>
    <name evidence="3" type="ORF">Harman_23510</name>
</gene>
<keyword evidence="4" id="KW-1185">Reference proteome</keyword>
<proteinExistence type="predicted"/>
<dbReference type="EMBL" id="BIXZ01000003">
    <property type="protein sequence ID" value="GCF14416.1"/>
    <property type="molecule type" value="Genomic_DNA"/>
</dbReference>
<dbReference type="InterPro" id="IPR025874">
    <property type="entry name" value="DZR"/>
</dbReference>
<feature type="domain" description="DZANK-type" evidence="2">
    <location>
        <begin position="79"/>
        <end position="138"/>
    </location>
</feature>
<keyword evidence="1" id="KW-0472">Membrane</keyword>
<dbReference type="Pfam" id="PF12773">
    <property type="entry name" value="DZR"/>
    <property type="match status" value="1"/>
</dbReference>
<keyword evidence="1" id="KW-0812">Transmembrane</keyword>
<comment type="caution">
    <text evidence="3">The sequence shown here is derived from an EMBL/GenBank/DDBJ whole genome shotgun (WGS) entry which is preliminary data.</text>
</comment>
<evidence type="ECO:0000313" key="3">
    <source>
        <dbReference type="EMBL" id="GCF14416.1"/>
    </source>
</evidence>
<dbReference type="OrthoDB" id="306582at2157"/>
<organism evidence="3 4">
    <name type="scientific">Haloarcula mannanilytica</name>
    <dbReference type="NCBI Taxonomy" id="2509225"/>
    <lineage>
        <taxon>Archaea</taxon>
        <taxon>Methanobacteriati</taxon>
        <taxon>Methanobacteriota</taxon>
        <taxon>Stenosarchaea group</taxon>
        <taxon>Halobacteria</taxon>
        <taxon>Halobacteriales</taxon>
        <taxon>Haloarculaceae</taxon>
        <taxon>Haloarcula</taxon>
    </lineage>
</organism>
<reference evidence="3 4" key="1">
    <citation type="submission" date="2019-02" db="EMBL/GenBank/DDBJ databases">
        <title>Haloarcula mannanilyticum sp. nov., a mannan degrading haloarchaeon isolated from commercial salt.</title>
        <authorList>
            <person name="Enomoto S."/>
            <person name="Shimane Y."/>
            <person name="Kamekura M."/>
            <person name="Ito T."/>
            <person name="Moriya O."/>
            <person name="Ihara K."/>
            <person name="Takahashi-Ando N."/>
            <person name="Fukushima Y."/>
            <person name="Yoshida Y."/>
            <person name="Usama R."/>
            <person name="Takai K."/>
            <person name="Minegishi H."/>
        </authorList>
    </citation>
    <scope>NUCLEOTIDE SEQUENCE [LARGE SCALE GENOMIC DNA]</scope>
    <source>
        <strain evidence="3 4">MD130-1</strain>
    </source>
</reference>
<evidence type="ECO:0000256" key="1">
    <source>
        <dbReference type="SAM" id="Phobius"/>
    </source>
</evidence>
<dbReference type="Proteomes" id="UP000304382">
    <property type="component" value="Unassembled WGS sequence"/>
</dbReference>
<keyword evidence="1" id="KW-1133">Transmembrane helix</keyword>